<organism evidence="2 3">
    <name type="scientific">Ancrocorticia populi</name>
    <dbReference type="NCBI Taxonomy" id="2175228"/>
    <lineage>
        <taxon>Bacteria</taxon>
        <taxon>Bacillati</taxon>
        <taxon>Actinomycetota</taxon>
        <taxon>Actinomycetes</taxon>
        <taxon>Actinomycetales</taxon>
        <taxon>Actinomycetaceae</taxon>
        <taxon>Ancrocorticia</taxon>
    </lineage>
</organism>
<dbReference type="Proteomes" id="UP000245283">
    <property type="component" value="Unassembled WGS sequence"/>
</dbReference>
<evidence type="ECO:0000256" key="1">
    <source>
        <dbReference type="SAM" id="Phobius"/>
    </source>
</evidence>
<proteinExistence type="predicted"/>
<evidence type="ECO:0000313" key="2">
    <source>
        <dbReference type="EMBL" id="PWF27337.1"/>
    </source>
</evidence>
<keyword evidence="1" id="KW-1133">Transmembrane helix</keyword>
<reference evidence="3" key="1">
    <citation type="submission" date="2018-05" db="EMBL/GenBank/DDBJ databases">
        <authorList>
            <person name="Li Y."/>
        </authorList>
    </citation>
    <scope>NUCLEOTIDE SEQUENCE [LARGE SCALE GENOMIC DNA]</scope>
    <source>
        <strain evidence="3">sk1b4</strain>
    </source>
</reference>
<evidence type="ECO:0000313" key="3">
    <source>
        <dbReference type="Proteomes" id="UP000245283"/>
    </source>
</evidence>
<dbReference type="RefSeq" id="WP_109092837.1">
    <property type="nucleotide sequence ID" value="NZ_CAMELQ010000024.1"/>
</dbReference>
<sequence length="363" mass="39076">MTSDISSWTPSKEDLLIVGPSRWTGTAIISDISTEGDRRLIEIGLAERLVLDKVDGVHSVDEIHNSLVADGVNFDERKILAILNKFAFYGAIKRPFAIDQGTRGVDALATLAPNTRLDQLTAAQSSRGILTLWRRFKWLANPAVLAVLAVVGIGSGVLLGFTFPNAVGTLADATVVHLVIGVGVAILWSVLVTLVHENGHAALFNVHTGREPYLALTRFGIILMPNTHMPGFSLMDTRSKVATIVTGPLISMVFSAVPVALFLLTDNPAIHAITAVCIVVDAVVIALGIMFFPNTDATRVLETIAAVDQIQAVAFRTLSRRYTLPKALPVKTRIAIRVYPVLLLSAIAISLAVIVWAAWLILN</sequence>
<dbReference type="EMBL" id="QETB01000001">
    <property type="protein sequence ID" value="PWF27337.1"/>
    <property type="molecule type" value="Genomic_DNA"/>
</dbReference>
<feature type="transmembrane region" description="Helical" evidence="1">
    <location>
        <begin position="175"/>
        <end position="195"/>
    </location>
</feature>
<comment type="caution">
    <text evidence="2">The sequence shown here is derived from an EMBL/GenBank/DDBJ whole genome shotgun (WGS) entry which is preliminary data.</text>
</comment>
<dbReference type="OrthoDB" id="3253327at2"/>
<feature type="transmembrane region" description="Helical" evidence="1">
    <location>
        <begin position="143"/>
        <end position="163"/>
    </location>
</feature>
<accession>A0A2V1KCU1</accession>
<protein>
    <recommendedName>
        <fullName evidence="4">Peptidase M50</fullName>
    </recommendedName>
</protein>
<gene>
    <name evidence="2" type="ORF">DD236_02830</name>
</gene>
<keyword evidence="1" id="KW-0472">Membrane</keyword>
<feature type="transmembrane region" description="Helical" evidence="1">
    <location>
        <begin position="270"/>
        <end position="292"/>
    </location>
</feature>
<dbReference type="AlphaFoldDB" id="A0A2V1KCU1"/>
<evidence type="ECO:0008006" key="4">
    <source>
        <dbReference type="Google" id="ProtNLM"/>
    </source>
</evidence>
<feature type="transmembrane region" description="Helical" evidence="1">
    <location>
        <begin position="241"/>
        <end position="264"/>
    </location>
</feature>
<keyword evidence="3" id="KW-1185">Reference proteome</keyword>
<feature type="transmembrane region" description="Helical" evidence="1">
    <location>
        <begin position="341"/>
        <end position="362"/>
    </location>
</feature>
<keyword evidence="1" id="KW-0812">Transmembrane</keyword>
<name>A0A2V1KCU1_9ACTO</name>